<dbReference type="PANTHER" id="PTHR39470">
    <property type="entry name" value="CHROMOSOME 10, WHOLE GENOME SHOTGUN SEQUENCE"/>
    <property type="match status" value="1"/>
</dbReference>
<accession>A0A9P4NGA0</accession>
<feature type="transmembrane region" description="Helical" evidence="2">
    <location>
        <begin position="226"/>
        <end position="244"/>
    </location>
</feature>
<keyword evidence="2" id="KW-0812">Transmembrane</keyword>
<feature type="transmembrane region" description="Helical" evidence="2">
    <location>
        <begin position="145"/>
        <end position="168"/>
    </location>
</feature>
<comment type="caution">
    <text evidence="3">The sequence shown here is derived from an EMBL/GenBank/DDBJ whole genome shotgun (WGS) entry which is preliminary data.</text>
</comment>
<evidence type="ECO:0000313" key="4">
    <source>
        <dbReference type="Proteomes" id="UP000800235"/>
    </source>
</evidence>
<sequence length="370" mass="42111">MVSFSTICNIGMWVLPVLIPRGLAFYRSIRSASQGPNTQVRPPPLAVRRCLNILFAVVIFSLLFSLPYFAPANIFAETGSRLLLKTNLLEARLSALRQGNLTAVDQRILHRLEKEPDTVRFMYAAYGPDVVANCIFCKATDPSSYLYYALPAVITPHLIHIAFLGLITSSFVSGVEGSRWRTHATIAGVVLAAAELYWTWTYNWEANRTVRMVKDVDFFYWNMRTYRHLAFALVDALLGWALWLTSTKRWMVVPASITQQIAATTEQVGILYSKTHASGHIRNTIVRDRELRNVYTAYWEREQAVMHEIDQEREVVDARNIALSRMDYDKVQQRAGNYVDQIFSQFEAVRPQQGAASSAQDNTTDHLHEE</sequence>
<dbReference type="EMBL" id="MU007108">
    <property type="protein sequence ID" value="KAF2420559.1"/>
    <property type="molecule type" value="Genomic_DNA"/>
</dbReference>
<organism evidence="3 4">
    <name type="scientific">Tothia fuscella</name>
    <dbReference type="NCBI Taxonomy" id="1048955"/>
    <lineage>
        <taxon>Eukaryota</taxon>
        <taxon>Fungi</taxon>
        <taxon>Dikarya</taxon>
        <taxon>Ascomycota</taxon>
        <taxon>Pezizomycotina</taxon>
        <taxon>Dothideomycetes</taxon>
        <taxon>Pleosporomycetidae</taxon>
        <taxon>Venturiales</taxon>
        <taxon>Cylindrosympodiaceae</taxon>
        <taxon>Tothia</taxon>
    </lineage>
</organism>
<dbReference type="Proteomes" id="UP000800235">
    <property type="component" value="Unassembled WGS sequence"/>
</dbReference>
<dbReference type="OrthoDB" id="4218123at2759"/>
<evidence type="ECO:0000313" key="3">
    <source>
        <dbReference type="EMBL" id="KAF2420559.1"/>
    </source>
</evidence>
<name>A0A9P4NGA0_9PEZI</name>
<protein>
    <submittedName>
        <fullName evidence="3">Uncharacterized protein</fullName>
    </submittedName>
</protein>
<keyword evidence="4" id="KW-1185">Reference proteome</keyword>
<feature type="transmembrane region" description="Helical" evidence="2">
    <location>
        <begin position="12"/>
        <end position="29"/>
    </location>
</feature>
<gene>
    <name evidence="3" type="ORF">EJ08DRAFT_683291</name>
</gene>
<keyword evidence="2" id="KW-0472">Membrane</keyword>
<evidence type="ECO:0000256" key="2">
    <source>
        <dbReference type="SAM" id="Phobius"/>
    </source>
</evidence>
<evidence type="ECO:0000256" key="1">
    <source>
        <dbReference type="SAM" id="MobiDB-lite"/>
    </source>
</evidence>
<proteinExistence type="predicted"/>
<feature type="transmembrane region" description="Helical" evidence="2">
    <location>
        <begin position="50"/>
        <end position="70"/>
    </location>
</feature>
<feature type="transmembrane region" description="Helical" evidence="2">
    <location>
        <begin position="180"/>
        <end position="200"/>
    </location>
</feature>
<keyword evidence="2" id="KW-1133">Transmembrane helix</keyword>
<reference evidence="3" key="1">
    <citation type="journal article" date="2020" name="Stud. Mycol.">
        <title>101 Dothideomycetes genomes: a test case for predicting lifestyles and emergence of pathogens.</title>
        <authorList>
            <person name="Haridas S."/>
            <person name="Albert R."/>
            <person name="Binder M."/>
            <person name="Bloem J."/>
            <person name="Labutti K."/>
            <person name="Salamov A."/>
            <person name="Andreopoulos B."/>
            <person name="Baker S."/>
            <person name="Barry K."/>
            <person name="Bills G."/>
            <person name="Bluhm B."/>
            <person name="Cannon C."/>
            <person name="Castanera R."/>
            <person name="Culley D."/>
            <person name="Daum C."/>
            <person name="Ezra D."/>
            <person name="Gonzalez J."/>
            <person name="Henrissat B."/>
            <person name="Kuo A."/>
            <person name="Liang C."/>
            <person name="Lipzen A."/>
            <person name="Lutzoni F."/>
            <person name="Magnuson J."/>
            <person name="Mondo S."/>
            <person name="Nolan M."/>
            <person name="Ohm R."/>
            <person name="Pangilinan J."/>
            <person name="Park H.-J."/>
            <person name="Ramirez L."/>
            <person name="Alfaro M."/>
            <person name="Sun H."/>
            <person name="Tritt A."/>
            <person name="Yoshinaga Y."/>
            <person name="Zwiers L.-H."/>
            <person name="Turgeon B."/>
            <person name="Goodwin S."/>
            <person name="Spatafora J."/>
            <person name="Crous P."/>
            <person name="Grigoriev I."/>
        </authorList>
    </citation>
    <scope>NUCLEOTIDE SEQUENCE</scope>
    <source>
        <strain evidence="3">CBS 130266</strain>
    </source>
</reference>
<dbReference type="PANTHER" id="PTHR39470:SF1">
    <property type="entry name" value="CHORISMATE SYNTHASE PROTEIN"/>
    <property type="match status" value="1"/>
</dbReference>
<feature type="region of interest" description="Disordered" evidence="1">
    <location>
        <begin position="350"/>
        <end position="370"/>
    </location>
</feature>
<dbReference type="AlphaFoldDB" id="A0A9P4NGA0"/>